<evidence type="ECO:0000259" key="2">
    <source>
        <dbReference type="Pfam" id="PF20441"/>
    </source>
</evidence>
<dbReference type="Pfam" id="PF03354">
    <property type="entry name" value="TerL_ATPase"/>
    <property type="match status" value="1"/>
</dbReference>
<dbReference type="STRING" id="272943.RSP_2998"/>
<name>Q3J220_CERS4</name>
<dbReference type="Proteomes" id="UP000002703">
    <property type="component" value="Chromosome 1"/>
</dbReference>
<evidence type="ECO:0000313" key="4">
    <source>
        <dbReference type="Proteomes" id="UP000002703"/>
    </source>
</evidence>
<protein>
    <submittedName>
        <fullName evidence="3">Phage terminase-like protein, large subunit</fullName>
    </submittedName>
</protein>
<dbReference type="RefSeq" id="WP_017140232.1">
    <property type="nucleotide sequence ID" value="NC_007493.2"/>
</dbReference>
<dbReference type="PANTHER" id="PTHR41287">
    <property type="match status" value="1"/>
</dbReference>
<feature type="domain" description="Terminase large subunit-like endonuclease" evidence="2">
    <location>
        <begin position="251"/>
        <end position="508"/>
    </location>
</feature>
<dbReference type="Gene3D" id="3.40.50.300">
    <property type="entry name" value="P-loop containing nucleotide triphosphate hydrolases"/>
    <property type="match status" value="1"/>
</dbReference>
<dbReference type="OrthoDB" id="9760250at2"/>
<dbReference type="eggNOG" id="COG4626">
    <property type="taxonomic scope" value="Bacteria"/>
</dbReference>
<dbReference type="AlphaFoldDB" id="Q3J220"/>
<evidence type="ECO:0000259" key="1">
    <source>
        <dbReference type="Pfam" id="PF03354"/>
    </source>
</evidence>
<evidence type="ECO:0000313" key="3">
    <source>
        <dbReference type="EMBL" id="ABA79164.2"/>
    </source>
</evidence>
<sequence>MSDQSLPVLSSAQPVIPPKPKLSRAEKNIKWIESNLFIPEGKDVGKPFRLVDFQKDIIRSIYDNPAGTRRAIISMPRKAAKTTLCAALMLLHLVGREALPNSQLYSAARSRDQAAELFKLAVKMIRMSPRISRFVRIVETSKRLKVPELGTEYRALSKDAGTAQGLSPCLVIHDELGQVRGPVDPLYEALELATAAQANPLTLVISTQAPTDNDLLSQLIDDAATGADPTKVLKLYSCPMNIDPFSEEALAVSHPAWNSFVNRKELKQMQAEAARMPARAADFRNYTLNQRIEVNAPFISKDVWDEGKDNPEEWHGKDVWLGLDLSETRDLTSLTLAHKDENGLLHVHPFFWLPDEGIEDKSRSDKVPYDIWAKGGLIHLSQGRTIQYKDVAAKLKEIADNANVQKVAFDRYKIKYFKRDMIDCGFDERWIDEHMVSYGQGFVSMGIGINELERLILDGKIRHGNNPVMNMCMANVKVVSDTSNNRKFIKHTSTRRIDGAVTLAMLAGMLADPDNKPKPKRKALFA</sequence>
<feature type="domain" description="Terminase large subunit-like ATPase" evidence="1">
    <location>
        <begin position="53"/>
        <end position="218"/>
    </location>
</feature>
<accession>Q3J220</accession>
<organism evidence="3 4">
    <name type="scientific">Cereibacter sphaeroides (strain ATCC 17023 / DSM 158 / JCM 6121 / CCUG 31486 / LMG 2827 / NBRC 12203 / NCIMB 8253 / ATH 2.4.1.)</name>
    <name type="common">Rhodobacter sphaeroides</name>
    <dbReference type="NCBI Taxonomy" id="272943"/>
    <lineage>
        <taxon>Bacteria</taxon>
        <taxon>Pseudomonadati</taxon>
        <taxon>Pseudomonadota</taxon>
        <taxon>Alphaproteobacteria</taxon>
        <taxon>Rhodobacterales</taxon>
        <taxon>Paracoccaceae</taxon>
        <taxon>Cereibacter</taxon>
    </lineage>
</organism>
<dbReference type="GO" id="GO:0004519">
    <property type="term" value="F:endonuclease activity"/>
    <property type="evidence" value="ECO:0007669"/>
    <property type="project" value="InterPro"/>
</dbReference>
<dbReference type="PATRIC" id="fig|272943.9.peg.1933"/>
<dbReference type="Gene3D" id="3.30.420.240">
    <property type="match status" value="1"/>
</dbReference>
<dbReference type="InterPro" id="IPR005021">
    <property type="entry name" value="Terminase_largesu-like"/>
</dbReference>
<dbReference type="PANTHER" id="PTHR41287:SF1">
    <property type="entry name" value="PROTEIN YMFN"/>
    <property type="match status" value="1"/>
</dbReference>
<dbReference type="KEGG" id="rsp:RSP_2998"/>
<proteinExistence type="predicted"/>
<dbReference type="EnsemblBacteria" id="ABA79164">
    <property type="protein sequence ID" value="ABA79164"/>
    <property type="gene ID" value="RSP_2998"/>
</dbReference>
<gene>
    <name evidence="3" type="ORF">RSP_2998</name>
</gene>
<dbReference type="Pfam" id="PF20441">
    <property type="entry name" value="TerL_nuclease"/>
    <property type="match status" value="1"/>
</dbReference>
<dbReference type="GeneID" id="3720249"/>
<reference evidence="4" key="1">
    <citation type="submission" date="2005-09" db="EMBL/GenBank/DDBJ databases">
        <title>Complete sequence of chromosome 1 of Rhodobacter sphaeroides 2.4.1.</title>
        <authorList>
            <person name="Copeland A."/>
            <person name="Lucas S."/>
            <person name="Lapidus A."/>
            <person name="Barry K."/>
            <person name="Detter J.C."/>
            <person name="Glavina T."/>
            <person name="Hammon N."/>
            <person name="Israni S."/>
            <person name="Pitluck S."/>
            <person name="Richardson P."/>
            <person name="Mackenzie C."/>
            <person name="Choudhary M."/>
            <person name="Larimer F."/>
            <person name="Hauser L.J."/>
            <person name="Land M."/>
            <person name="Donohue T.J."/>
            <person name="Kaplan S."/>
        </authorList>
    </citation>
    <scope>NUCLEOTIDE SEQUENCE [LARGE SCALE GENOMIC DNA]</scope>
    <source>
        <strain evidence="4">ATCC 17023 / DSM 158 / JCM 6121 / CCUG 31486 / LMG 2827 / NBRC 12203 / NCIMB 8253 / ATH 2.4.1.</strain>
    </source>
</reference>
<dbReference type="InterPro" id="IPR046462">
    <property type="entry name" value="TerL_nuclease"/>
</dbReference>
<dbReference type="EMBL" id="CP000143">
    <property type="protein sequence ID" value="ABA79164.2"/>
    <property type="molecule type" value="Genomic_DNA"/>
</dbReference>
<dbReference type="InterPro" id="IPR046461">
    <property type="entry name" value="TerL_ATPase"/>
</dbReference>
<keyword evidence="4" id="KW-1185">Reference proteome</keyword>
<dbReference type="InterPro" id="IPR027417">
    <property type="entry name" value="P-loop_NTPase"/>
</dbReference>